<reference evidence="3 4" key="1">
    <citation type="journal article" date="2014" name="Genome Announc.">
        <title>Draft Genome Sequence of Magnetospirillum sp. Strain SO-1, a Freshwater Magnetotactic Bacterium Isolated from the Ol'khovka River, Russia.</title>
        <authorList>
            <person name="Grouzdev D.S."/>
            <person name="Dziuba M.V."/>
            <person name="Sukhacheva M.S."/>
            <person name="Mardanov A.V."/>
            <person name="Beletskiy A.V."/>
            <person name="Kuznetsov B.B."/>
            <person name="Skryabin K.G."/>
        </authorList>
    </citation>
    <scope>NUCLEOTIDE SEQUENCE [LARGE SCALE GENOMIC DNA]</scope>
    <source>
        <strain evidence="3 4">SO-1</strain>
    </source>
</reference>
<sequence>MIKDIVTKTAPSQLVDHSACPAPSSPGILYEKHPTAAEGLFNVWVTIDNPRQFNSYSIDMLKALQQAFRTAGEARDVVAVVLTGAGSKAFCTGGDAMEFATYYAGNPQEFRRFMRLFDDTISAILACDKPVICRVNGLRSGGGQELGLACDLSVAQDLAVFGQAGPKHGGAMVGGATDFLPVMIGAEEAMAAGILCDPISAHKARRLGMISAVVPALKVDSRFIPNPSVVTDRVVDEFGEFILGEPKAGGEIKAAKEIVAKGEIDLSRLDAKVEELCSKFLHMSPEALTKTLEELRKPKLDAWNRSKEGNRAWAAINMTTEAHAGFKAFAVGNKEVGREVNFVALRQAQAIGAPWTPDLIEALMPGRIS</sequence>
<dbReference type="Proteomes" id="UP000011744">
    <property type="component" value="Unassembled WGS sequence"/>
</dbReference>
<keyword evidence="4" id="KW-1185">Reference proteome</keyword>
<dbReference type="GO" id="GO:0016823">
    <property type="term" value="F:hydrolase activity, acting on acid carbon-carbon bonds, in ketonic substances"/>
    <property type="evidence" value="ECO:0007669"/>
    <property type="project" value="InterPro"/>
</dbReference>
<dbReference type="InterPro" id="IPR017613">
    <property type="entry name" value="Dearomat_hydrolase"/>
</dbReference>
<accession>M3AAX4</accession>
<dbReference type="OrthoDB" id="7257009at2"/>
<keyword evidence="3" id="KW-0378">Hydrolase</keyword>
<dbReference type="Gene3D" id="3.90.226.10">
    <property type="entry name" value="2-enoyl-CoA Hydratase, Chain A, domain 1"/>
    <property type="match status" value="1"/>
</dbReference>
<dbReference type="NCBIfam" id="TIGR03200">
    <property type="entry name" value="dearomat_oah"/>
    <property type="match status" value="1"/>
</dbReference>
<evidence type="ECO:0000256" key="2">
    <source>
        <dbReference type="NCBIfam" id="TIGR03200"/>
    </source>
</evidence>
<organism evidence="3 4">
    <name type="scientific">Paramagnetospirillum caucaseum</name>
    <dbReference type="NCBI Taxonomy" id="1244869"/>
    <lineage>
        <taxon>Bacteria</taxon>
        <taxon>Pseudomonadati</taxon>
        <taxon>Pseudomonadota</taxon>
        <taxon>Alphaproteobacteria</taxon>
        <taxon>Rhodospirillales</taxon>
        <taxon>Magnetospirillaceae</taxon>
        <taxon>Paramagnetospirillum</taxon>
    </lineage>
</organism>
<evidence type="ECO:0000313" key="4">
    <source>
        <dbReference type="Proteomes" id="UP000011744"/>
    </source>
</evidence>
<dbReference type="STRING" id="1244869.H261_10427"/>
<evidence type="ECO:0000256" key="1">
    <source>
        <dbReference type="ARBA" id="ARBA00005254"/>
    </source>
</evidence>
<protein>
    <recommendedName>
        <fullName evidence="2">6-oxocyclohex-1-ene-1-carbonyl-CoA hydratase</fullName>
        <ecNumber evidence="2">3.7.1.21</ecNumber>
    </recommendedName>
</protein>
<dbReference type="Pfam" id="PF00378">
    <property type="entry name" value="ECH_1"/>
    <property type="match status" value="1"/>
</dbReference>
<dbReference type="AlphaFoldDB" id="M3AAX4"/>
<dbReference type="InterPro" id="IPR029045">
    <property type="entry name" value="ClpP/crotonase-like_dom_sf"/>
</dbReference>
<evidence type="ECO:0000313" key="3">
    <source>
        <dbReference type="EMBL" id="EME69958.1"/>
    </source>
</evidence>
<dbReference type="EC" id="3.7.1.21" evidence="2"/>
<gene>
    <name evidence="3" type="ORF">H261_10427</name>
</gene>
<dbReference type="InterPro" id="IPR001753">
    <property type="entry name" value="Enoyl-CoA_hydra/iso"/>
</dbReference>
<dbReference type="RefSeq" id="WP_008617109.1">
    <property type="nucleotide sequence ID" value="NZ_AONQ01000024.1"/>
</dbReference>
<dbReference type="PATRIC" id="fig|1244869.3.peg.2108"/>
<comment type="similarity">
    <text evidence="1">Belongs to the enoyl-CoA hydratase/isomerase family.</text>
</comment>
<dbReference type="GO" id="GO:0018807">
    <property type="term" value="F:6-hydroxycyclohex-1-ene-1-carboxyl-CoA hydratase activity"/>
    <property type="evidence" value="ECO:0007669"/>
    <property type="project" value="UniProtKB-UniRule"/>
</dbReference>
<comment type="caution">
    <text evidence="3">The sequence shown here is derived from an EMBL/GenBank/DDBJ whole genome shotgun (WGS) entry which is preliminary data.</text>
</comment>
<dbReference type="SUPFAM" id="SSF52096">
    <property type="entry name" value="ClpP/crotonase"/>
    <property type="match status" value="1"/>
</dbReference>
<dbReference type="EMBL" id="AONQ01000024">
    <property type="protein sequence ID" value="EME69958.1"/>
    <property type="molecule type" value="Genomic_DNA"/>
</dbReference>
<name>M3AAX4_9PROT</name>
<dbReference type="PANTHER" id="PTHR43802:SF1">
    <property type="entry name" value="IP11341P-RELATED"/>
    <property type="match status" value="1"/>
</dbReference>
<dbReference type="eggNOG" id="COG1024">
    <property type="taxonomic scope" value="Bacteria"/>
</dbReference>
<dbReference type="CDD" id="cd06558">
    <property type="entry name" value="crotonase-like"/>
    <property type="match status" value="1"/>
</dbReference>
<dbReference type="PANTHER" id="PTHR43802">
    <property type="entry name" value="ENOYL-COA HYDRATASE"/>
    <property type="match status" value="1"/>
</dbReference>
<proteinExistence type="inferred from homology"/>